<protein>
    <submittedName>
        <fullName evidence="1">Uncharacterized protein</fullName>
    </submittedName>
</protein>
<evidence type="ECO:0000313" key="1">
    <source>
        <dbReference type="EMBL" id="KAH7945145.1"/>
    </source>
</evidence>
<comment type="caution">
    <text evidence="1">The sequence shown here is derived from an EMBL/GenBank/DDBJ whole genome shotgun (WGS) entry which is preliminary data.</text>
</comment>
<proteinExistence type="predicted"/>
<reference evidence="1" key="1">
    <citation type="submission" date="2020-05" db="EMBL/GenBank/DDBJ databases">
        <title>Large-scale comparative analyses of tick genomes elucidate their genetic diversity and vector capacities.</title>
        <authorList>
            <person name="Jia N."/>
            <person name="Wang J."/>
            <person name="Shi W."/>
            <person name="Du L."/>
            <person name="Sun Y."/>
            <person name="Zhan W."/>
            <person name="Jiang J."/>
            <person name="Wang Q."/>
            <person name="Zhang B."/>
            <person name="Ji P."/>
            <person name="Sakyi L.B."/>
            <person name="Cui X."/>
            <person name="Yuan T."/>
            <person name="Jiang B."/>
            <person name="Yang W."/>
            <person name="Lam T.T.-Y."/>
            <person name="Chang Q."/>
            <person name="Ding S."/>
            <person name="Wang X."/>
            <person name="Zhu J."/>
            <person name="Ruan X."/>
            <person name="Zhao L."/>
            <person name="Wei J."/>
            <person name="Que T."/>
            <person name="Du C."/>
            <person name="Cheng J."/>
            <person name="Dai P."/>
            <person name="Han X."/>
            <person name="Huang E."/>
            <person name="Gao Y."/>
            <person name="Liu J."/>
            <person name="Shao H."/>
            <person name="Ye R."/>
            <person name="Li L."/>
            <person name="Wei W."/>
            <person name="Wang X."/>
            <person name="Wang C."/>
            <person name="Yang T."/>
            <person name="Huo Q."/>
            <person name="Li W."/>
            <person name="Guo W."/>
            <person name="Chen H."/>
            <person name="Zhou L."/>
            <person name="Ni X."/>
            <person name="Tian J."/>
            <person name="Zhou Y."/>
            <person name="Sheng Y."/>
            <person name="Liu T."/>
            <person name="Pan Y."/>
            <person name="Xia L."/>
            <person name="Li J."/>
            <person name="Zhao F."/>
            <person name="Cao W."/>
        </authorList>
    </citation>
    <scope>NUCLEOTIDE SEQUENCE</scope>
    <source>
        <strain evidence="1">Dsil-2018</strain>
    </source>
</reference>
<sequence length="211" mass="22708">MSHGALAWLLLVGAALGSPSCHISSRNTTASVTCAEFGSAVDFEHFIQRPLSRPTLSFVLRDSRLERLPAGAFTDVSATSLELNNVTVETFEFAEEDNPFAGLRSSVENVTFSGHSSLPPSWAILADMQSLRALTVVDAAGPLNLTRDFGLLPSGMRHVTVDSAHVGYLDDFWLAALANLESVVLRNTDVSELKRSIVARPAAVLRNLDLS</sequence>
<evidence type="ECO:0000313" key="2">
    <source>
        <dbReference type="Proteomes" id="UP000821865"/>
    </source>
</evidence>
<name>A0ACB8CJY9_DERSI</name>
<gene>
    <name evidence="1" type="ORF">HPB49_007153</name>
</gene>
<dbReference type="Proteomes" id="UP000821865">
    <property type="component" value="Chromosome 6"/>
</dbReference>
<organism evidence="1 2">
    <name type="scientific">Dermacentor silvarum</name>
    <name type="common">Tick</name>
    <dbReference type="NCBI Taxonomy" id="543639"/>
    <lineage>
        <taxon>Eukaryota</taxon>
        <taxon>Metazoa</taxon>
        <taxon>Ecdysozoa</taxon>
        <taxon>Arthropoda</taxon>
        <taxon>Chelicerata</taxon>
        <taxon>Arachnida</taxon>
        <taxon>Acari</taxon>
        <taxon>Parasitiformes</taxon>
        <taxon>Ixodida</taxon>
        <taxon>Ixodoidea</taxon>
        <taxon>Ixodidae</taxon>
        <taxon>Rhipicephalinae</taxon>
        <taxon>Dermacentor</taxon>
    </lineage>
</organism>
<accession>A0ACB8CJY9</accession>
<dbReference type="EMBL" id="CM023475">
    <property type="protein sequence ID" value="KAH7945145.1"/>
    <property type="molecule type" value="Genomic_DNA"/>
</dbReference>
<keyword evidence="2" id="KW-1185">Reference proteome</keyword>